<keyword evidence="1" id="KW-0472">Membrane</keyword>
<dbReference type="EMBL" id="UINC01066842">
    <property type="protein sequence ID" value="SVB97939.1"/>
    <property type="molecule type" value="Genomic_DNA"/>
</dbReference>
<keyword evidence="1" id="KW-0812">Transmembrane</keyword>
<protein>
    <submittedName>
        <fullName evidence="2">Uncharacterized protein</fullName>
    </submittedName>
</protein>
<keyword evidence="1" id="KW-1133">Transmembrane helix</keyword>
<reference evidence="2" key="1">
    <citation type="submission" date="2018-05" db="EMBL/GenBank/DDBJ databases">
        <authorList>
            <person name="Lanie J.A."/>
            <person name="Ng W.-L."/>
            <person name="Kazmierczak K.M."/>
            <person name="Andrzejewski T.M."/>
            <person name="Davidsen T.M."/>
            <person name="Wayne K.J."/>
            <person name="Tettelin H."/>
            <person name="Glass J.I."/>
            <person name="Rusch D."/>
            <person name="Podicherti R."/>
            <person name="Tsui H.-C.T."/>
            <person name="Winkler M.E."/>
        </authorList>
    </citation>
    <scope>NUCLEOTIDE SEQUENCE</scope>
</reference>
<evidence type="ECO:0000256" key="1">
    <source>
        <dbReference type="SAM" id="Phobius"/>
    </source>
</evidence>
<organism evidence="2">
    <name type="scientific">marine metagenome</name>
    <dbReference type="NCBI Taxonomy" id="408172"/>
    <lineage>
        <taxon>unclassified sequences</taxon>
        <taxon>metagenomes</taxon>
        <taxon>ecological metagenomes</taxon>
    </lineage>
</organism>
<proteinExistence type="predicted"/>
<dbReference type="AlphaFoldDB" id="A0A382IF52"/>
<gene>
    <name evidence="2" type="ORF">METZ01_LOCUS250793</name>
</gene>
<accession>A0A382IF52</accession>
<feature type="transmembrane region" description="Helical" evidence="1">
    <location>
        <begin position="12"/>
        <end position="31"/>
    </location>
</feature>
<feature type="transmembrane region" description="Helical" evidence="1">
    <location>
        <begin position="37"/>
        <end position="55"/>
    </location>
</feature>
<name>A0A382IF52_9ZZZZ</name>
<evidence type="ECO:0000313" key="2">
    <source>
        <dbReference type="EMBL" id="SVB97939.1"/>
    </source>
</evidence>
<sequence length="72" mass="7986">MINLDPLAQIRLGGWVIVTTVITHIALLGVLDTEVGLVGWTLRVGLVVAGLALMWRPRAWASAWKDRAIKRR</sequence>